<dbReference type="AlphaFoldDB" id="A0AAV9J2V9"/>
<feature type="region of interest" description="Disordered" evidence="1">
    <location>
        <begin position="1"/>
        <end position="24"/>
    </location>
</feature>
<organism evidence="2 3">
    <name type="scientific">Cyanidium caldarium</name>
    <name type="common">Red alga</name>
    <dbReference type="NCBI Taxonomy" id="2771"/>
    <lineage>
        <taxon>Eukaryota</taxon>
        <taxon>Rhodophyta</taxon>
        <taxon>Bangiophyceae</taxon>
        <taxon>Cyanidiales</taxon>
        <taxon>Cyanidiaceae</taxon>
        <taxon>Cyanidium</taxon>
    </lineage>
</organism>
<reference evidence="2 3" key="1">
    <citation type="submission" date="2022-07" db="EMBL/GenBank/DDBJ databases">
        <title>Genome-wide signatures of adaptation to extreme environments.</title>
        <authorList>
            <person name="Cho C.H."/>
            <person name="Yoon H.S."/>
        </authorList>
    </citation>
    <scope>NUCLEOTIDE SEQUENCE [LARGE SCALE GENOMIC DNA]</scope>
    <source>
        <strain evidence="2 3">DBV 063 E5</strain>
    </source>
</reference>
<evidence type="ECO:0000256" key="1">
    <source>
        <dbReference type="SAM" id="MobiDB-lite"/>
    </source>
</evidence>
<sequence length="218" mass="24572">MFDFLRRPRKPNRSNTPLYDTSGHLQVSDMYDDTHLGYESVPSRAPAYTVEEPDEEAERSSALAREAMPEWNWRESDALAPWEGTDSPALFTEPFSLLRGMMTDMDAVFQNMERQFEALHRSFGAPGNWSEGGGTSCTSQSTRTVRRQRSDGTVYEETVTTRHLPNGEVEEVRSVRDSGTGENRSVTERRGESVPRRALRAKGRSGPRIEELGDGKPI</sequence>
<protein>
    <submittedName>
        <fullName evidence="2">Uncharacterized protein</fullName>
    </submittedName>
</protein>
<dbReference type="Proteomes" id="UP001301350">
    <property type="component" value="Unassembled WGS sequence"/>
</dbReference>
<accession>A0AAV9J2V9</accession>
<comment type="caution">
    <text evidence="2">The sequence shown here is derived from an EMBL/GenBank/DDBJ whole genome shotgun (WGS) entry which is preliminary data.</text>
</comment>
<feature type="region of interest" description="Disordered" evidence="1">
    <location>
        <begin position="125"/>
        <end position="218"/>
    </location>
</feature>
<dbReference type="EMBL" id="JANCYW010000019">
    <property type="protein sequence ID" value="KAK4538631.1"/>
    <property type="molecule type" value="Genomic_DNA"/>
</dbReference>
<evidence type="ECO:0000313" key="3">
    <source>
        <dbReference type="Proteomes" id="UP001301350"/>
    </source>
</evidence>
<gene>
    <name evidence="2" type="ORF">CDCA_CDCA19G4656</name>
</gene>
<proteinExistence type="predicted"/>
<name>A0AAV9J2V9_CYACA</name>
<feature type="compositionally biased region" description="Basic and acidic residues" evidence="1">
    <location>
        <begin position="185"/>
        <end position="195"/>
    </location>
</feature>
<feature type="compositionally biased region" description="Basic and acidic residues" evidence="1">
    <location>
        <begin position="207"/>
        <end position="218"/>
    </location>
</feature>
<keyword evidence="3" id="KW-1185">Reference proteome</keyword>
<feature type="compositionally biased region" description="Polar residues" evidence="1">
    <location>
        <begin position="13"/>
        <end position="24"/>
    </location>
</feature>
<evidence type="ECO:0000313" key="2">
    <source>
        <dbReference type="EMBL" id="KAK4538631.1"/>
    </source>
</evidence>